<reference evidence="3" key="1">
    <citation type="submission" date="2020-05" db="EMBL/GenBank/DDBJ databases">
        <authorList>
            <person name="Chiriac C."/>
            <person name="Salcher M."/>
            <person name="Ghai R."/>
            <person name="Kavagutti S V."/>
        </authorList>
    </citation>
    <scope>NUCLEOTIDE SEQUENCE</scope>
</reference>
<dbReference type="GO" id="GO:0047617">
    <property type="term" value="F:fatty acyl-CoA hydrolase activity"/>
    <property type="evidence" value="ECO:0007669"/>
    <property type="project" value="TreeGrafter"/>
</dbReference>
<dbReference type="Pfam" id="PF13279">
    <property type="entry name" value="4HBT_2"/>
    <property type="match status" value="1"/>
</dbReference>
<evidence type="ECO:0000313" key="3">
    <source>
        <dbReference type="EMBL" id="CAB4827729.1"/>
    </source>
</evidence>
<organism evidence="3">
    <name type="scientific">freshwater metagenome</name>
    <dbReference type="NCBI Taxonomy" id="449393"/>
    <lineage>
        <taxon>unclassified sequences</taxon>
        <taxon>metagenomes</taxon>
        <taxon>ecological metagenomes</taxon>
    </lineage>
</organism>
<sequence>MNLVPSTNFNDYQFTHQLRTRFAETDAMGIIHHASYLAYLEETRVEFLRHSDHPYAKIREDGIDLAVLEVFVQYRKPLKFDEVVDVAMVIGGQSRATFQVAYLLSVDGDVRATAVTVHGAVDQSGRAVRLPESLPTNSKEQR</sequence>
<dbReference type="AlphaFoldDB" id="A0A6J7A5P1"/>
<evidence type="ECO:0000313" key="4">
    <source>
        <dbReference type="EMBL" id="CAB4879742.1"/>
    </source>
</evidence>
<dbReference type="InterPro" id="IPR006684">
    <property type="entry name" value="YbgC/YbaW"/>
</dbReference>
<proteinExistence type="inferred from homology"/>
<name>A0A6J7A5P1_9ZZZZ</name>
<dbReference type="PIRSF" id="PIRSF003230">
    <property type="entry name" value="YbgC"/>
    <property type="match status" value="1"/>
</dbReference>
<evidence type="ECO:0000256" key="1">
    <source>
        <dbReference type="ARBA" id="ARBA00005953"/>
    </source>
</evidence>
<dbReference type="PANTHER" id="PTHR31793:SF27">
    <property type="entry name" value="NOVEL THIOESTERASE SUPERFAMILY DOMAIN AND SAPOSIN A-TYPE DOMAIN CONTAINING PROTEIN (0610012H03RIK)"/>
    <property type="match status" value="1"/>
</dbReference>
<evidence type="ECO:0000256" key="2">
    <source>
        <dbReference type="ARBA" id="ARBA00022801"/>
    </source>
</evidence>
<dbReference type="NCBIfam" id="TIGR00051">
    <property type="entry name" value="YbgC/FadM family acyl-CoA thioesterase"/>
    <property type="match status" value="1"/>
</dbReference>
<gene>
    <name evidence="3" type="ORF">UFOPK3164_00875</name>
    <name evidence="4" type="ORF">UFOPK3427_01422</name>
    <name evidence="5" type="ORF">UFOPK4112_00879</name>
</gene>
<dbReference type="Gene3D" id="3.10.129.10">
    <property type="entry name" value="Hotdog Thioesterase"/>
    <property type="match status" value="1"/>
</dbReference>
<dbReference type="EMBL" id="CAFABE010000034">
    <property type="protein sequence ID" value="CAB4827729.1"/>
    <property type="molecule type" value="Genomic_DNA"/>
</dbReference>
<keyword evidence="2" id="KW-0378">Hydrolase</keyword>
<dbReference type="PANTHER" id="PTHR31793">
    <property type="entry name" value="4-HYDROXYBENZOYL-COA THIOESTERASE FAMILY MEMBER"/>
    <property type="match status" value="1"/>
</dbReference>
<protein>
    <submittedName>
        <fullName evidence="3">Unannotated protein</fullName>
    </submittedName>
</protein>
<dbReference type="InterPro" id="IPR050563">
    <property type="entry name" value="4-hydroxybenzoyl-CoA_TE"/>
</dbReference>
<accession>A0A6J7A5P1</accession>
<dbReference type="CDD" id="cd00586">
    <property type="entry name" value="4HBT"/>
    <property type="match status" value="1"/>
</dbReference>
<dbReference type="SUPFAM" id="SSF54637">
    <property type="entry name" value="Thioesterase/thiol ester dehydrase-isomerase"/>
    <property type="match status" value="1"/>
</dbReference>
<dbReference type="InterPro" id="IPR029069">
    <property type="entry name" value="HotDog_dom_sf"/>
</dbReference>
<comment type="similarity">
    <text evidence="1">Belongs to the 4-hydroxybenzoyl-CoA thioesterase family.</text>
</comment>
<evidence type="ECO:0000313" key="5">
    <source>
        <dbReference type="EMBL" id="CAB5020386.1"/>
    </source>
</evidence>
<dbReference type="EMBL" id="CAFBPM010000007">
    <property type="protein sequence ID" value="CAB5020386.1"/>
    <property type="molecule type" value="Genomic_DNA"/>
</dbReference>
<dbReference type="EMBL" id="CAFBLT010000001">
    <property type="protein sequence ID" value="CAB4879742.1"/>
    <property type="molecule type" value="Genomic_DNA"/>
</dbReference>